<dbReference type="Pfam" id="PF05949">
    <property type="entry name" value="DUF881"/>
    <property type="match status" value="1"/>
</dbReference>
<evidence type="ECO:0000313" key="4">
    <source>
        <dbReference type="EMBL" id="NYD41952.1"/>
    </source>
</evidence>
<dbReference type="PANTHER" id="PTHR37313">
    <property type="entry name" value="UPF0749 PROTEIN RV1825"/>
    <property type="match status" value="1"/>
</dbReference>
<comment type="similarity">
    <text evidence="1">Belongs to the UPF0749 family.</text>
</comment>
<keyword evidence="5" id="KW-1185">Reference proteome</keyword>
<feature type="coiled-coil region" evidence="2">
    <location>
        <begin position="92"/>
        <end position="119"/>
    </location>
</feature>
<comment type="caution">
    <text evidence="4">The sequence shown here is derived from an EMBL/GenBank/DDBJ whole genome shotgun (WGS) entry which is preliminary data.</text>
</comment>
<dbReference type="Gene3D" id="3.30.70.1880">
    <property type="entry name" value="Protein of unknown function DUF881"/>
    <property type="match status" value="1"/>
</dbReference>
<name>A0A7Y9E6L5_9ACTN</name>
<evidence type="ECO:0000256" key="1">
    <source>
        <dbReference type="ARBA" id="ARBA00009108"/>
    </source>
</evidence>
<gene>
    <name evidence="4" type="ORF">BJZ21_002035</name>
</gene>
<feature type="region of interest" description="Disordered" evidence="3">
    <location>
        <begin position="272"/>
        <end position="292"/>
    </location>
</feature>
<sequence>MADHLADGRSPLPARVTMPLLTLITQQSLDEDYLHAAERRAAGAPLPSRGRPRRTAAVVIAAFGLLVTVAAVQTSRDAGVTDASRASLVSQIDSRREAVSRLQDRIVQLRDDNVGLQQRLDQVSSTAQEASGRVRRLGARSGYLPVTGPGVRITIEDPPNADATTLVRDEDLAKLVDGLWTAGAEAIAINGHRLTVLSAIRNVGVAIHVNSQPLTPPYTVLAIGDTKSLQAKLLSSALGGEFFGLARQLGFGYSMRSVDKIDLPAARGPGLRYVTTGGTNDQKPPGPQEGNQ</sequence>
<organism evidence="4 5">
    <name type="scientific">Nocardioides panaciterrulae</name>
    <dbReference type="NCBI Taxonomy" id="661492"/>
    <lineage>
        <taxon>Bacteria</taxon>
        <taxon>Bacillati</taxon>
        <taxon>Actinomycetota</taxon>
        <taxon>Actinomycetes</taxon>
        <taxon>Propionibacteriales</taxon>
        <taxon>Nocardioidaceae</taxon>
        <taxon>Nocardioides</taxon>
    </lineage>
</organism>
<evidence type="ECO:0000313" key="5">
    <source>
        <dbReference type="Proteomes" id="UP000535511"/>
    </source>
</evidence>
<keyword evidence="2" id="KW-0175">Coiled coil</keyword>
<proteinExistence type="inferred from homology"/>
<dbReference type="AlphaFoldDB" id="A0A7Y9E6L5"/>
<reference evidence="4 5" key="1">
    <citation type="submission" date="2020-07" db="EMBL/GenBank/DDBJ databases">
        <title>Sequencing the genomes of 1000 actinobacteria strains.</title>
        <authorList>
            <person name="Klenk H.-P."/>
        </authorList>
    </citation>
    <scope>NUCLEOTIDE SEQUENCE [LARGE SCALE GENOMIC DNA]</scope>
    <source>
        <strain evidence="4 5">DSM 21350</strain>
    </source>
</reference>
<dbReference type="Proteomes" id="UP000535511">
    <property type="component" value="Unassembled WGS sequence"/>
</dbReference>
<dbReference type="InterPro" id="IPR010273">
    <property type="entry name" value="DUF881"/>
</dbReference>
<evidence type="ECO:0000256" key="3">
    <source>
        <dbReference type="SAM" id="MobiDB-lite"/>
    </source>
</evidence>
<dbReference type="PANTHER" id="PTHR37313:SF1">
    <property type="entry name" value="UPF0749 PROTEIN RV1823"/>
    <property type="match status" value="1"/>
</dbReference>
<dbReference type="EMBL" id="JACCBG010000001">
    <property type="protein sequence ID" value="NYD41952.1"/>
    <property type="molecule type" value="Genomic_DNA"/>
</dbReference>
<accession>A0A7Y9E6L5</accession>
<protein>
    <submittedName>
        <fullName evidence="4">Uncharacterized protein YlxW (UPF0749 family)</fullName>
    </submittedName>
</protein>
<evidence type="ECO:0000256" key="2">
    <source>
        <dbReference type="SAM" id="Coils"/>
    </source>
</evidence>
<dbReference type="GO" id="GO:0005886">
    <property type="term" value="C:plasma membrane"/>
    <property type="evidence" value="ECO:0007669"/>
    <property type="project" value="TreeGrafter"/>
</dbReference>
<dbReference type="RefSeq" id="WP_179663628.1">
    <property type="nucleotide sequence ID" value="NZ_JACCBG010000001.1"/>
</dbReference>